<gene>
    <name evidence="1" type="ORF">LCGC14_0410320</name>
</gene>
<comment type="caution">
    <text evidence="1">The sequence shown here is derived from an EMBL/GenBank/DDBJ whole genome shotgun (WGS) entry which is preliminary data.</text>
</comment>
<evidence type="ECO:0000313" key="1">
    <source>
        <dbReference type="EMBL" id="KKN72528.1"/>
    </source>
</evidence>
<reference evidence="1" key="1">
    <citation type="journal article" date="2015" name="Nature">
        <title>Complex archaea that bridge the gap between prokaryotes and eukaryotes.</title>
        <authorList>
            <person name="Spang A."/>
            <person name="Saw J.H."/>
            <person name="Jorgensen S.L."/>
            <person name="Zaremba-Niedzwiedzka K."/>
            <person name="Martijn J."/>
            <person name="Lind A.E."/>
            <person name="van Eijk R."/>
            <person name="Schleper C."/>
            <person name="Guy L."/>
            <person name="Ettema T.J."/>
        </authorList>
    </citation>
    <scope>NUCLEOTIDE SEQUENCE</scope>
</reference>
<name>A0A0F9W396_9ZZZZ</name>
<organism evidence="1">
    <name type="scientific">marine sediment metagenome</name>
    <dbReference type="NCBI Taxonomy" id="412755"/>
    <lineage>
        <taxon>unclassified sequences</taxon>
        <taxon>metagenomes</taxon>
        <taxon>ecological metagenomes</taxon>
    </lineage>
</organism>
<accession>A0A0F9W396</accession>
<protein>
    <submittedName>
        <fullName evidence="1">Uncharacterized protein</fullName>
    </submittedName>
</protein>
<dbReference type="EMBL" id="LAZR01000361">
    <property type="protein sequence ID" value="KKN72528.1"/>
    <property type="molecule type" value="Genomic_DNA"/>
</dbReference>
<sequence length="172" mass="18135">MPFSNPTPSQRRQIEERLQANNLFGQDPFNIAGGFDIAGLNLEAQRLALESELARQEFGRSLLQQVMDVQRDPFSIVPALQGFSAAGGGTLAPAQDFAQTGGRPADPIFGQLVQQLLQGAGQFAPGGQGAPTAPSELQKLISGFGKQPSAINTGKTVSTQDIFKKIQAGGTL</sequence>
<proteinExistence type="predicted"/>
<dbReference type="AlphaFoldDB" id="A0A0F9W396"/>